<dbReference type="EMBL" id="JATN01000322">
    <property type="protein sequence ID" value="EUC56010.1"/>
    <property type="molecule type" value="Genomic_DNA"/>
</dbReference>
<name>X8J208_9AGAM</name>
<protein>
    <recommendedName>
        <fullName evidence="3">F-box domain-containing protein</fullName>
    </recommendedName>
</protein>
<dbReference type="Proteomes" id="UP000030108">
    <property type="component" value="Unassembled WGS sequence"/>
</dbReference>
<gene>
    <name evidence="1" type="ORF">RSOL_154050</name>
</gene>
<accession>X8J208</accession>
<evidence type="ECO:0000313" key="1">
    <source>
        <dbReference type="EMBL" id="EUC56010.1"/>
    </source>
</evidence>
<organism evidence="1 2">
    <name type="scientific">Rhizoctonia solani AG-3 Rhs1AP</name>
    <dbReference type="NCBI Taxonomy" id="1086054"/>
    <lineage>
        <taxon>Eukaryota</taxon>
        <taxon>Fungi</taxon>
        <taxon>Dikarya</taxon>
        <taxon>Basidiomycota</taxon>
        <taxon>Agaricomycotina</taxon>
        <taxon>Agaricomycetes</taxon>
        <taxon>Cantharellales</taxon>
        <taxon>Ceratobasidiaceae</taxon>
        <taxon>Rhizoctonia</taxon>
    </lineage>
</organism>
<dbReference type="OrthoDB" id="3365698at2759"/>
<comment type="caution">
    <text evidence="1">The sequence shown here is derived from an EMBL/GenBank/DDBJ whole genome shotgun (WGS) entry which is preliminary data.</text>
</comment>
<evidence type="ECO:0008006" key="3">
    <source>
        <dbReference type="Google" id="ProtNLM"/>
    </source>
</evidence>
<dbReference type="AlphaFoldDB" id="X8J208"/>
<proteinExistence type="predicted"/>
<evidence type="ECO:0000313" key="2">
    <source>
        <dbReference type="Proteomes" id="UP000030108"/>
    </source>
</evidence>
<reference evidence="2" key="1">
    <citation type="journal article" date="2014" name="Genome Announc.">
        <title>Draft genome sequence of the plant-pathogenic soil fungus Rhizoctonia solani anastomosis group 3 strain Rhs1AP.</title>
        <authorList>
            <person name="Cubeta M.A."/>
            <person name="Thomas E."/>
            <person name="Dean R.A."/>
            <person name="Jabaji S."/>
            <person name="Neate S.M."/>
            <person name="Tavantzis S."/>
            <person name="Toda T."/>
            <person name="Vilgalys R."/>
            <person name="Bharathan N."/>
            <person name="Fedorova-Abrams N."/>
            <person name="Pakala S.B."/>
            <person name="Pakala S.M."/>
            <person name="Zafar N."/>
            <person name="Joardar V."/>
            <person name="Losada L."/>
            <person name="Nierman W.C."/>
        </authorList>
    </citation>
    <scope>NUCLEOTIDE SEQUENCE [LARGE SCALE GENOMIC DNA]</scope>
    <source>
        <strain evidence="2">AG-3</strain>
    </source>
</reference>
<sequence>MNPSNYAPFPAIQRWEEAGASLLSTLKHYKTLCLTLASESLLKDARPNDLVAKIISAFELHAAISQQLLESDSALQKVRNKLVSPFFRLPEEIILNIFTDFVYGPTDREAHIPPSVAHDVRLIYRRLYTLIGVCSGWKYIAVNGPKLWSVIPMIELTTQQQPFRVSLQRAGASKLYLTATNDLPTISDDLVDVLTKHHPYFYAINLSARDPDVVRDALDTLVRAGNPGSLAKLSIRAGQTYYMNSRLPKKPDYVIPHDHPQLYLLTNMLQGLTTFHTNGALIHWNTLAFSTRLVELCISDIMLGYDDKIIPFLQTLSSASELRDMNLISVQTFHIPTFTASMIKTSSQPVRFPNLQSLFLRDIHYNTLRFLLPLIAPGSHRLTLFLTPKCLRIKDLEDVDSDEDEVEDSVNVADLCKILESVPVDTLMITGYLHPGWLTSDMIYSLPEAMPTLKTFKIDSWMFDHNLWEKISRSPGAGEDRESLPFPMLENLYLTWQAAHFGESYSGDFLLA</sequence>
<feature type="non-terminal residue" evidence="1">
    <location>
        <position position="512"/>
    </location>
</feature>